<feature type="region of interest" description="Disordered" evidence="1">
    <location>
        <begin position="1"/>
        <end position="23"/>
    </location>
</feature>
<name>A0ABP9R5L4_9PSEU</name>
<dbReference type="Proteomes" id="UP001428817">
    <property type="component" value="Unassembled WGS sequence"/>
</dbReference>
<proteinExistence type="predicted"/>
<organism evidence="2 3">
    <name type="scientific">Pseudonocardia eucalypti</name>
    <dbReference type="NCBI Taxonomy" id="648755"/>
    <lineage>
        <taxon>Bacteria</taxon>
        <taxon>Bacillati</taxon>
        <taxon>Actinomycetota</taxon>
        <taxon>Actinomycetes</taxon>
        <taxon>Pseudonocardiales</taxon>
        <taxon>Pseudonocardiaceae</taxon>
        <taxon>Pseudonocardia</taxon>
    </lineage>
</organism>
<comment type="caution">
    <text evidence="2">The sequence shown here is derived from an EMBL/GenBank/DDBJ whole genome shotgun (WGS) entry which is preliminary data.</text>
</comment>
<evidence type="ECO:0000256" key="1">
    <source>
        <dbReference type="SAM" id="MobiDB-lite"/>
    </source>
</evidence>
<protein>
    <submittedName>
        <fullName evidence="2">Uncharacterized protein</fullName>
    </submittedName>
</protein>
<keyword evidence="3" id="KW-1185">Reference proteome</keyword>
<gene>
    <name evidence="2" type="ORF">GCM10023321_71310</name>
</gene>
<evidence type="ECO:0000313" key="3">
    <source>
        <dbReference type="Proteomes" id="UP001428817"/>
    </source>
</evidence>
<sequence>MVYKRARRGEALPGGPGGPGAVAAPDGFNKISALDGFAPGSG</sequence>
<dbReference type="EMBL" id="BAABJP010000051">
    <property type="protein sequence ID" value="GAA5172022.1"/>
    <property type="molecule type" value="Genomic_DNA"/>
</dbReference>
<evidence type="ECO:0000313" key="2">
    <source>
        <dbReference type="EMBL" id="GAA5172022.1"/>
    </source>
</evidence>
<reference evidence="3" key="1">
    <citation type="journal article" date="2019" name="Int. J. Syst. Evol. Microbiol.">
        <title>The Global Catalogue of Microorganisms (GCM) 10K type strain sequencing project: providing services to taxonomists for standard genome sequencing and annotation.</title>
        <authorList>
            <consortium name="The Broad Institute Genomics Platform"/>
            <consortium name="The Broad Institute Genome Sequencing Center for Infectious Disease"/>
            <person name="Wu L."/>
            <person name="Ma J."/>
        </authorList>
    </citation>
    <scope>NUCLEOTIDE SEQUENCE [LARGE SCALE GENOMIC DNA]</scope>
    <source>
        <strain evidence="3">JCM 18303</strain>
    </source>
</reference>
<accession>A0ABP9R5L4</accession>